<feature type="domain" description="HNH" evidence="1">
    <location>
        <begin position="51"/>
        <end position="96"/>
    </location>
</feature>
<protein>
    <submittedName>
        <fullName evidence="2">HNH endonuclease</fullName>
    </submittedName>
</protein>
<dbReference type="InterPro" id="IPR003615">
    <property type="entry name" value="HNH_nuc"/>
</dbReference>
<dbReference type="CDD" id="cd00085">
    <property type="entry name" value="HNHc"/>
    <property type="match status" value="1"/>
</dbReference>
<dbReference type="Pfam" id="PF01844">
    <property type="entry name" value="HNH"/>
    <property type="match status" value="1"/>
</dbReference>
<sequence length="186" mass="21283">MKYRKPHKITQRTSSMTNSFVQAVIPWVEPSRQERAEALAKLDMTEEAMKCVYCDGKATDWDHLRPLVKNKRPTGYISDYKNLVPSCGLCNQSKGASEWKSWIDGPAPNSPKSRGVNTKPRSEKLERFEAWGNVQPKNLAEMVPSELWAEHWENLESLIDSIKKSQSHAAKIQQAIQRYFSDHHSA</sequence>
<reference evidence="2 3" key="1">
    <citation type="submission" date="2020-09" db="EMBL/GenBank/DDBJ databases">
        <title>The genome sequence of type strain Labrenzia polysiphoniae KACC 19711.</title>
        <authorList>
            <person name="Liu Y."/>
        </authorList>
    </citation>
    <scope>NUCLEOTIDE SEQUENCE [LARGE SCALE GENOMIC DNA]</scope>
    <source>
        <strain evidence="2 3">KACC 19711</strain>
    </source>
</reference>
<evidence type="ECO:0000313" key="3">
    <source>
        <dbReference type="Proteomes" id="UP000615687"/>
    </source>
</evidence>
<keyword evidence="2" id="KW-0378">Hydrolase</keyword>
<keyword evidence="2" id="KW-0255">Endonuclease</keyword>
<keyword evidence="2" id="KW-0540">Nuclease</keyword>
<dbReference type="EMBL" id="JACYXJ010000006">
    <property type="protein sequence ID" value="MBD8877757.1"/>
    <property type="molecule type" value="Genomic_DNA"/>
</dbReference>
<gene>
    <name evidence="2" type="ORF">IG617_15770</name>
</gene>
<proteinExistence type="predicted"/>
<name>A0ABR9CD44_9HYPH</name>
<dbReference type="Proteomes" id="UP000615687">
    <property type="component" value="Unassembled WGS sequence"/>
</dbReference>
<accession>A0ABR9CD44</accession>
<comment type="caution">
    <text evidence="2">The sequence shown here is derived from an EMBL/GenBank/DDBJ whole genome shotgun (WGS) entry which is preliminary data.</text>
</comment>
<dbReference type="InterPro" id="IPR002711">
    <property type="entry name" value="HNH"/>
</dbReference>
<dbReference type="GO" id="GO:0004519">
    <property type="term" value="F:endonuclease activity"/>
    <property type="evidence" value="ECO:0007669"/>
    <property type="project" value="UniProtKB-KW"/>
</dbReference>
<dbReference type="RefSeq" id="WP_192110233.1">
    <property type="nucleotide sequence ID" value="NZ_JACYXJ010000006.1"/>
</dbReference>
<evidence type="ECO:0000313" key="2">
    <source>
        <dbReference type="EMBL" id="MBD8877757.1"/>
    </source>
</evidence>
<evidence type="ECO:0000259" key="1">
    <source>
        <dbReference type="Pfam" id="PF01844"/>
    </source>
</evidence>
<organism evidence="2 3">
    <name type="scientific">Roseibium polysiphoniae</name>
    <dbReference type="NCBI Taxonomy" id="2571221"/>
    <lineage>
        <taxon>Bacteria</taxon>
        <taxon>Pseudomonadati</taxon>
        <taxon>Pseudomonadota</taxon>
        <taxon>Alphaproteobacteria</taxon>
        <taxon>Hyphomicrobiales</taxon>
        <taxon>Stappiaceae</taxon>
        <taxon>Roseibium</taxon>
    </lineage>
</organism>
<keyword evidence="3" id="KW-1185">Reference proteome</keyword>
<dbReference type="Gene3D" id="1.10.30.50">
    <property type="match status" value="1"/>
</dbReference>